<gene>
    <name evidence="1" type="ORF">RhiirA5_496730</name>
</gene>
<sequence length="192" mass="20922">MALETPVLTHYMVAGYRSRLVEEFRRKLITLFLKKPVQVQPDINFTGKWRLYFDPSGVRVKTAADIAICPNINLIQEPLNPGPPPGDANDNPHARIIVELAAMLWTRQVPAPVGSTPSTNPRLAGWDFGTVQFNSNLATGCNRPGLGNFAVTIPVSDVFWDPPIAAGAPNLAKYTVTVPSTVKAQNFAIGFV</sequence>
<comment type="caution">
    <text evidence="1">The sequence shown here is derived from an EMBL/GenBank/DDBJ whole genome shotgun (WGS) entry which is preliminary data.</text>
</comment>
<dbReference type="Proteomes" id="UP000232722">
    <property type="component" value="Unassembled WGS sequence"/>
</dbReference>
<evidence type="ECO:0000313" key="2">
    <source>
        <dbReference type="Proteomes" id="UP000232722"/>
    </source>
</evidence>
<dbReference type="AlphaFoldDB" id="A0A2N0Q0W1"/>
<protein>
    <submittedName>
        <fullName evidence="1">Uncharacterized protein</fullName>
    </submittedName>
</protein>
<dbReference type="VEuPathDB" id="FungiDB:FUN_003905"/>
<dbReference type="VEuPathDB" id="FungiDB:RhiirA1_529165"/>
<name>A0A2N0Q0W1_9GLOM</name>
<reference evidence="1 2" key="1">
    <citation type="submission" date="2016-04" db="EMBL/GenBank/DDBJ databases">
        <title>Genome analyses suggest a sexual origin of heterokaryosis in a supposedly ancient asexual fungus.</title>
        <authorList>
            <person name="Ropars J."/>
            <person name="Sedzielewska K."/>
            <person name="Noel J."/>
            <person name="Charron P."/>
            <person name="Farinelli L."/>
            <person name="Marton T."/>
            <person name="Kruger M."/>
            <person name="Pelin A."/>
            <person name="Brachmann A."/>
            <person name="Corradi N."/>
        </authorList>
    </citation>
    <scope>NUCLEOTIDE SEQUENCE [LARGE SCALE GENOMIC DNA]</scope>
    <source>
        <strain evidence="1 2">A5</strain>
    </source>
</reference>
<organism evidence="1 2">
    <name type="scientific">Rhizophagus irregularis</name>
    <dbReference type="NCBI Taxonomy" id="588596"/>
    <lineage>
        <taxon>Eukaryota</taxon>
        <taxon>Fungi</taxon>
        <taxon>Fungi incertae sedis</taxon>
        <taxon>Mucoromycota</taxon>
        <taxon>Glomeromycotina</taxon>
        <taxon>Glomeromycetes</taxon>
        <taxon>Glomerales</taxon>
        <taxon>Glomeraceae</taxon>
        <taxon>Rhizophagus</taxon>
    </lineage>
</organism>
<dbReference type="VEuPathDB" id="FungiDB:RhiirFUN_006041"/>
<evidence type="ECO:0000313" key="1">
    <source>
        <dbReference type="EMBL" id="PKC12722.1"/>
    </source>
</evidence>
<dbReference type="EMBL" id="LLXJ01000232">
    <property type="protein sequence ID" value="PKC12722.1"/>
    <property type="molecule type" value="Genomic_DNA"/>
</dbReference>
<proteinExistence type="predicted"/>
<accession>A0A2N0Q0W1</accession>
<reference evidence="1 2" key="2">
    <citation type="submission" date="2017-09" db="EMBL/GenBank/DDBJ databases">
        <title>Extensive intraspecific genome diversity in a model arbuscular mycorrhizal fungus.</title>
        <authorList>
            <person name="Chen E.C."/>
            <person name="Morin E."/>
            <person name="Beaudet D."/>
            <person name="Noel J."/>
            <person name="Ndikumana S."/>
            <person name="Charron P."/>
            <person name="St-Onge C."/>
            <person name="Giorgi J."/>
            <person name="Grigoriev I.V."/>
            <person name="Roux C."/>
            <person name="Martin F.M."/>
            <person name="Corradi N."/>
        </authorList>
    </citation>
    <scope>NUCLEOTIDE SEQUENCE [LARGE SCALE GENOMIC DNA]</scope>
    <source>
        <strain evidence="1 2">A5</strain>
    </source>
</reference>